<dbReference type="Proteomes" id="UP000199041">
    <property type="component" value="Unassembled WGS sequence"/>
</dbReference>
<dbReference type="SMART" id="SM00100">
    <property type="entry name" value="cNMP"/>
    <property type="match status" value="1"/>
</dbReference>
<protein>
    <submittedName>
        <fullName evidence="2">cAMP-binding domain of CRP or a regulatory subunit of cAMP-dependent protein kinases</fullName>
    </submittedName>
</protein>
<dbReference type="GO" id="GO:0016301">
    <property type="term" value="F:kinase activity"/>
    <property type="evidence" value="ECO:0007669"/>
    <property type="project" value="UniProtKB-KW"/>
</dbReference>
<proteinExistence type="predicted"/>
<keyword evidence="2" id="KW-0808">Transferase</keyword>
<keyword evidence="3" id="KW-1185">Reference proteome</keyword>
<evidence type="ECO:0000259" key="1">
    <source>
        <dbReference type="PROSITE" id="PS50042"/>
    </source>
</evidence>
<dbReference type="Gene3D" id="2.60.120.10">
    <property type="entry name" value="Jelly Rolls"/>
    <property type="match status" value="1"/>
</dbReference>
<dbReference type="EMBL" id="FNQY01000008">
    <property type="protein sequence ID" value="SEA09286.1"/>
    <property type="molecule type" value="Genomic_DNA"/>
</dbReference>
<dbReference type="InterPro" id="IPR014710">
    <property type="entry name" value="RmlC-like_jellyroll"/>
</dbReference>
<accession>A0A1H3YCI0</accession>
<dbReference type="AlphaFoldDB" id="A0A1H3YCI0"/>
<dbReference type="RefSeq" id="WP_091396428.1">
    <property type="nucleotide sequence ID" value="NZ_FNQY01000008.1"/>
</dbReference>
<name>A0A1H3YCI0_9BACT</name>
<keyword evidence="2" id="KW-0418">Kinase</keyword>
<organism evidence="2 3">
    <name type="scientific">Arachidicoccus rhizosphaerae</name>
    <dbReference type="NCBI Taxonomy" id="551991"/>
    <lineage>
        <taxon>Bacteria</taxon>
        <taxon>Pseudomonadati</taxon>
        <taxon>Bacteroidota</taxon>
        <taxon>Chitinophagia</taxon>
        <taxon>Chitinophagales</taxon>
        <taxon>Chitinophagaceae</taxon>
        <taxon>Arachidicoccus</taxon>
    </lineage>
</organism>
<feature type="domain" description="Cyclic nucleotide-binding" evidence="1">
    <location>
        <begin position="10"/>
        <end position="112"/>
    </location>
</feature>
<sequence length="188" mass="22274">MEEIIKSLNNLSTLDDKARIDLKNALHLKVFTKGSFILKEEMICRHFYFIQQGLIKLYSFKDDKEFVQKFFVENMIFTEPNSYLKQRPTIYIAIALEDTITYTLTKNDIDNLSKKHHSIERLFSKIYQQAMLEMMDRISEMMEEDASARYHKFTRERHYLLQRITLGDLAGYIGITQGSLSRIRAQKL</sequence>
<dbReference type="InterPro" id="IPR018490">
    <property type="entry name" value="cNMP-bd_dom_sf"/>
</dbReference>
<evidence type="ECO:0000313" key="2">
    <source>
        <dbReference type="EMBL" id="SEA09286.1"/>
    </source>
</evidence>
<dbReference type="InterPro" id="IPR000595">
    <property type="entry name" value="cNMP-bd_dom"/>
</dbReference>
<dbReference type="PROSITE" id="PS50042">
    <property type="entry name" value="CNMP_BINDING_3"/>
    <property type="match status" value="1"/>
</dbReference>
<gene>
    <name evidence="2" type="ORF">SAMN05192529_1082</name>
</gene>
<evidence type="ECO:0000313" key="3">
    <source>
        <dbReference type="Proteomes" id="UP000199041"/>
    </source>
</evidence>
<dbReference type="OrthoDB" id="680421at2"/>
<reference evidence="2 3" key="1">
    <citation type="submission" date="2016-10" db="EMBL/GenBank/DDBJ databases">
        <authorList>
            <person name="de Groot N.N."/>
        </authorList>
    </citation>
    <scope>NUCLEOTIDE SEQUENCE [LARGE SCALE GENOMIC DNA]</scope>
    <source>
        <strain evidence="2 3">Vu-144</strain>
    </source>
</reference>
<dbReference type="CDD" id="cd00038">
    <property type="entry name" value="CAP_ED"/>
    <property type="match status" value="1"/>
</dbReference>
<dbReference type="Pfam" id="PF00027">
    <property type="entry name" value="cNMP_binding"/>
    <property type="match status" value="1"/>
</dbReference>
<dbReference type="SUPFAM" id="SSF51206">
    <property type="entry name" value="cAMP-binding domain-like"/>
    <property type="match status" value="1"/>
</dbReference>
<dbReference type="STRING" id="551991.SAMN05192529_1082"/>